<dbReference type="Gene3D" id="3.40.50.1820">
    <property type="entry name" value="alpha/beta hydrolase"/>
    <property type="match status" value="1"/>
</dbReference>
<dbReference type="OrthoDB" id="2094269at2759"/>
<evidence type="ECO:0000259" key="3">
    <source>
        <dbReference type="Pfam" id="PF03959"/>
    </source>
</evidence>
<feature type="domain" description="Serine hydrolase" evidence="3">
    <location>
        <begin position="2"/>
        <end position="212"/>
    </location>
</feature>
<keyword evidence="1" id="KW-0378">Hydrolase</keyword>
<dbReference type="InterPro" id="IPR005645">
    <property type="entry name" value="FSH-like_dom"/>
</dbReference>
<keyword evidence="5" id="KW-1185">Reference proteome</keyword>
<dbReference type="InterPro" id="IPR029058">
    <property type="entry name" value="AB_hydrolase_fold"/>
</dbReference>
<accession>A0A1G4IP76</accession>
<dbReference type="AlphaFoldDB" id="A0A1G4IP76"/>
<dbReference type="GO" id="GO:0005634">
    <property type="term" value="C:nucleus"/>
    <property type="evidence" value="ECO:0007669"/>
    <property type="project" value="TreeGrafter"/>
</dbReference>
<proteinExistence type="predicted"/>
<dbReference type="InterPro" id="IPR050593">
    <property type="entry name" value="LovG"/>
</dbReference>
<gene>
    <name evidence="4" type="ORF">LAMI_0A04016G</name>
</gene>
<dbReference type="PANTHER" id="PTHR48070:SF6">
    <property type="entry name" value="ESTERASE OVCA2"/>
    <property type="match status" value="1"/>
</dbReference>
<dbReference type="Proteomes" id="UP000191024">
    <property type="component" value="Chromosome A"/>
</dbReference>
<evidence type="ECO:0000256" key="1">
    <source>
        <dbReference type="ARBA" id="ARBA00022801"/>
    </source>
</evidence>
<organism evidence="4 5">
    <name type="scientific">Lachancea mirantina</name>
    <dbReference type="NCBI Taxonomy" id="1230905"/>
    <lineage>
        <taxon>Eukaryota</taxon>
        <taxon>Fungi</taxon>
        <taxon>Dikarya</taxon>
        <taxon>Ascomycota</taxon>
        <taxon>Saccharomycotina</taxon>
        <taxon>Saccharomycetes</taxon>
        <taxon>Saccharomycetales</taxon>
        <taxon>Saccharomycetaceae</taxon>
        <taxon>Lachancea</taxon>
    </lineage>
</organism>
<dbReference type="Pfam" id="PF03959">
    <property type="entry name" value="FSH1"/>
    <property type="match status" value="1"/>
</dbReference>
<dbReference type="EMBL" id="LT598462">
    <property type="protein sequence ID" value="SCU78261.1"/>
    <property type="molecule type" value="Genomic_DNA"/>
</dbReference>
<evidence type="ECO:0000256" key="2">
    <source>
        <dbReference type="SAM" id="MobiDB-lite"/>
    </source>
</evidence>
<dbReference type="SUPFAM" id="SSF53474">
    <property type="entry name" value="alpha/beta-Hydrolases"/>
    <property type="match status" value="1"/>
</dbReference>
<reference evidence="4 5" key="1">
    <citation type="submission" date="2016-03" db="EMBL/GenBank/DDBJ databases">
        <authorList>
            <person name="Devillers H."/>
        </authorList>
    </citation>
    <scope>NUCLEOTIDE SEQUENCE [LARGE SCALE GENOMIC DNA]</scope>
    <source>
        <strain evidence="4">CBS 11717</strain>
    </source>
</reference>
<evidence type="ECO:0000313" key="5">
    <source>
        <dbReference type="Proteomes" id="UP000191024"/>
    </source>
</evidence>
<dbReference type="GO" id="GO:0005737">
    <property type="term" value="C:cytoplasm"/>
    <property type="evidence" value="ECO:0007669"/>
    <property type="project" value="TreeGrafter"/>
</dbReference>
<dbReference type="GO" id="GO:0016787">
    <property type="term" value="F:hydrolase activity"/>
    <property type="evidence" value="ECO:0007669"/>
    <property type="project" value="UniProtKB-KW"/>
</dbReference>
<name>A0A1G4IP76_9SACH</name>
<protein>
    <submittedName>
        <fullName evidence="4">LAMI_0A04016g1_1</fullName>
    </submittedName>
</protein>
<feature type="region of interest" description="Disordered" evidence="2">
    <location>
        <begin position="231"/>
        <end position="251"/>
    </location>
</feature>
<dbReference type="PANTHER" id="PTHR48070">
    <property type="entry name" value="ESTERASE OVCA2"/>
    <property type="match status" value="1"/>
</dbReference>
<sequence>MSKKVLMLHGYAQSGTIFQSKTGAFRKHLKKLGFELFYPCAPSKIRMTDVRDTDDFATTYNTSATAIDIFGWWLRDANNQYKVPQETVDFLHDYIVENGPFDGIIGFSQGAGYAGYLCTDIRGLLGLSESQQPDPKFFITFNGFRMRPEWFQAQYEKRLLQVPSLHVLGELDTVVDESQVMRLYESCDPEKRTLLKHPGGHFVPSSKSFVTKVTNWLQVVYGDIAVEGSNADADENKSKNGSTTDAATEPQIDDDLMSIIDGFGKV</sequence>
<evidence type="ECO:0000313" key="4">
    <source>
        <dbReference type="EMBL" id="SCU78261.1"/>
    </source>
</evidence>